<evidence type="ECO:0000256" key="12">
    <source>
        <dbReference type="RuleBase" id="RU363112"/>
    </source>
</evidence>
<evidence type="ECO:0000256" key="3">
    <source>
        <dbReference type="ARBA" id="ARBA00008698"/>
    </source>
</evidence>
<dbReference type="EC" id="2.4.1.-" evidence="12"/>
<feature type="transmembrane region" description="Helical" evidence="12">
    <location>
        <begin position="84"/>
        <end position="103"/>
    </location>
</feature>
<evidence type="ECO:0000256" key="5">
    <source>
        <dbReference type="ARBA" id="ARBA00022502"/>
    </source>
</evidence>
<dbReference type="EMBL" id="LVKB01000147">
    <property type="protein sequence ID" value="ORD95969.1"/>
    <property type="molecule type" value="Genomic_DNA"/>
</dbReference>
<dbReference type="UniPathway" id="UPA00196"/>
<dbReference type="PANTHER" id="PTHR12468">
    <property type="entry name" value="GPI MANNOSYLTRANSFERASE 2"/>
    <property type="match status" value="1"/>
</dbReference>
<comment type="caution">
    <text evidence="13">The sequence shown here is derived from an EMBL/GenBank/DDBJ whole genome shotgun (WGS) entry which is preliminary data.</text>
</comment>
<feature type="transmembrane region" description="Helical" evidence="12">
    <location>
        <begin position="115"/>
        <end position="134"/>
    </location>
</feature>
<dbReference type="Proteomes" id="UP000192356">
    <property type="component" value="Unassembled WGS sequence"/>
</dbReference>
<dbReference type="PANTHER" id="PTHR12468:SF2">
    <property type="entry name" value="GPI MANNOSYLTRANSFERASE 2"/>
    <property type="match status" value="1"/>
</dbReference>
<comment type="similarity">
    <text evidence="3 12">Belongs to the PIGV family.</text>
</comment>
<evidence type="ECO:0000256" key="9">
    <source>
        <dbReference type="ARBA" id="ARBA00022824"/>
    </source>
</evidence>
<comment type="function">
    <text evidence="12">Mannosyltransferase involved in glycosylphosphatidylinositol-anchor biosynthesis.</text>
</comment>
<gene>
    <name evidence="13" type="primary">PIGV</name>
    <name evidence="13" type="ORF">HERIO_2052</name>
</gene>
<sequence>MFKTLLLAIFSRILIIIISLSVKYISPPYDYCIKDNYSLLRWDAIHFLDIINYKYSTEHSTVFFPLLPFMIRYTYNIINPNMEIFTYSILFNNIVFILSVLLFSKMIKKIIKDKVLQNVSIVLFIFSPSSVIFSSLYSESLFVLIFLIGINQLLSKMYIKSSITFSLLGICRSNGILVILLIPFKNFYQYILSLSIILFPLSIYQLYILYLLTKEYCWFNLRIPYSYIQWKYWDQGFLNFFKSENLFDLIVGLPIILLSLRIFFIGKGNYINNNSLYYRMLLLFVINIFMTIFFLHWNMVMRFISYNPIVYIKIGEYYLRNKKIMKVYLTYLLVYLLLFSNYFPPA</sequence>
<evidence type="ECO:0000256" key="6">
    <source>
        <dbReference type="ARBA" id="ARBA00022676"/>
    </source>
</evidence>
<feature type="transmembrane region" description="Helical" evidence="12">
    <location>
        <begin position="165"/>
        <end position="184"/>
    </location>
</feature>
<evidence type="ECO:0000256" key="7">
    <source>
        <dbReference type="ARBA" id="ARBA00022679"/>
    </source>
</evidence>
<dbReference type="InterPro" id="IPR007315">
    <property type="entry name" value="PIG-V/Gpi18"/>
</dbReference>
<evidence type="ECO:0000256" key="8">
    <source>
        <dbReference type="ARBA" id="ARBA00022692"/>
    </source>
</evidence>
<evidence type="ECO:0000256" key="11">
    <source>
        <dbReference type="ARBA" id="ARBA00023136"/>
    </source>
</evidence>
<dbReference type="OrthoDB" id="10252502at2759"/>
<keyword evidence="10 12" id="KW-1133">Transmembrane helix</keyword>
<evidence type="ECO:0000313" key="13">
    <source>
        <dbReference type="EMBL" id="ORD95969.1"/>
    </source>
</evidence>
<dbReference type="GO" id="GO:0005789">
    <property type="term" value="C:endoplasmic reticulum membrane"/>
    <property type="evidence" value="ECO:0007669"/>
    <property type="project" value="UniProtKB-SubCell"/>
</dbReference>
<feature type="transmembrane region" description="Helical" evidence="12">
    <location>
        <begin position="276"/>
        <end position="297"/>
    </location>
</feature>
<feature type="transmembrane region" description="Helical" evidence="12">
    <location>
        <begin position="140"/>
        <end position="158"/>
    </location>
</feature>
<name>A0A1X0Q857_9MICR</name>
<dbReference type="GO" id="GO:0006506">
    <property type="term" value="P:GPI anchor biosynthetic process"/>
    <property type="evidence" value="ECO:0007669"/>
    <property type="project" value="UniProtKB-UniPathway"/>
</dbReference>
<evidence type="ECO:0000256" key="10">
    <source>
        <dbReference type="ARBA" id="ARBA00022989"/>
    </source>
</evidence>
<comment type="pathway">
    <text evidence="2 12">Glycolipid biosynthesis; glycosylphosphatidylinositol-anchor biosynthesis.</text>
</comment>
<feature type="transmembrane region" description="Helical" evidence="12">
    <location>
        <begin position="190"/>
        <end position="212"/>
    </location>
</feature>
<keyword evidence="5 12" id="KW-0337">GPI-anchor biosynthesis</keyword>
<proteinExistence type="inferred from homology"/>
<reference evidence="13 14" key="1">
    <citation type="journal article" date="2017" name="Environ. Microbiol.">
        <title>Decay of the glycolytic pathway and adaptation to intranuclear parasitism within Enterocytozoonidae microsporidia.</title>
        <authorList>
            <person name="Wiredu Boakye D."/>
            <person name="Jaroenlak P."/>
            <person name="Prachumwat A."/>
            <person name="Williams T.A."/>
            <person name="Bateman K.S."/>
            <person name="Itsathitphaisarn O."/>
            <person name="Sritunyalucksana K."/>
            <person name="Paszkiewicz K.H."/>
            <person name="Moore K.A."/>
            <person name="Stentiford G.D."/>
            <person name="Williams B.A."/>
        </authorList>
    </citation>
    <scope>NUCLEOTIDE SEQUENCE [LARGE SCALE GENOMIC DNA]</scope>
    <source>
        <strain evidence="13 14">GB1</strain>
    </source>
</reference>
<keyword evidence="14" id="KW-1185">Reference proteome</keyword>
<dbReference type="GO" id="GO:0000009">
    <property type="term" value="F:alpha-1,6-mannosyltransferase activity"/>
    <property type="evidence" value="ECO:0007669"/>
    <property type="project" value="InterPro"/>
</dbReference>
<accession>A0A1X0Q857</accession>
<dbReference type="VEuPathDB" id="MicrosporidiaDB:HERIO_2052"/>
<feature type="transmembrane region" description="Helical" evidence="12">
    <location>
        <begin position="246"/>
        <end position="264"/>
    </location>
</feature>
<dbReference type="Pfam" id="PF04188">
    <property type="entry name" value="Mannosyl_trans2"/>
    <property type="match status" value="1"/>
</dbReference>
<dbReference type="VEuPathDB" id="MicrosporidiaDB:A0H76_2340"/>
<keyword evidence="7 12" id="KW-0808">Transferase</keyword>
<comment type="subcellular location">
    <subcellularLocation>
        <location evidence="1 12">Endoplasmic reticulum membrane</location>
        <topology evidence="1 12">Multi-pass membrane protein</topology>
    </subcellularLocation>
</comment>
<keyword evidence="9 12" id="KW-0256">Endoplasmic reticulum</keyword>
<dbReference type="AlphaFoldDB" id="A0A1X0Q857"/>
<feature type="transmembrane region" description="Helical" evidence="12">
    <location>
        <begin position="6"/>
        <end position="25"/>
    </location>
</feature>
<organism evidence="13 14">
    <name type="scientific">Hepatospora eriocheir</name>
    <dbReference type="NCBI Taxonomy" id="1081669"/>
    <lineage>
        <taxon>Eukaryota</taxon>
        <taxon>Fungi</taxon>
        <taxon>Fungi incertae sedis</taxon>
        <taxon>Microsporidia</taxon>
        <taxon>Hepatosporidae</taxon>
        <taxon>Hepatospora</taxon>
    </lineage>
</organism>
<keyword evidence="8 12" id="KW-0812">Transmembrane</keyword>
<evidence type="ECO:0000256" key="1">
    <source>
        <dbReference type="ARBA" id="ARBA00004477"/>
    </source>
</evidence>
<dbReference type="GO" id="GO:0031501">
    <property type="term" value="C:mannosyltransferase complex"/>
    <property type="evidence" value="ECO:0007669"/>
    <property type="project" value="TreeGrafter"/>
</dbReference>
<keyword evidence="6 12" id="KW-0328">Glycosyltransferase</keyword>
<evidence type="ECO:0000313" key="14">
    <source>
        <dbReference type="Proteomes" id="UP000192356"/>
    </source>
</evidence>
<evidence type="ECO:0000256" key="2">
    <source>
        <dbReference type="ARBA" id="ARBA00004687"/>
    </source>
</evidence>
<dbReference type="GO" id="GO:0004376">
    <property type="term" value="F:GPI mannosyltransferase activity"/>
    <property type="evidence" value="ECO:0007669"/>
    <property type="project" value="InterPro"/>
</dbReference>
<keyword evidence="11 12" id="KW-0472">Membrane</keyword>
<evidence type="ECO:0000256" key="4">
    <source>
        <dbReference type="ARBA" id="ARBA00013795"/>
    </source>
</evidence>
<protein>
    <recommendedName>
        <fullName evidence="4 12">GPI mannosyltransferase 2</fullName>
        <ecNumber evidence="12">2.4.1.-</ecNumber>
    </recommendedName>
</protein>
<feature type="transmembrane region" description="Helical" evidence="12">
    <location>
        <begin position="327"/>
        <end position="344"/>
    </location>
</feature>